<proteinExistence type="predicted"/>
<keyword evidence="2" id="KW-1133">Transmembrane helix</keyword>
<gene>
    <name evidence="3" type="ORF">ACAT0790_LOCUS18646</name>
</gene>
<keyword evidence="2" id="KW-0472">Membrane</keyword>
<reference evidence="3" key="1">
    <citation type="submission" date="2021-01" db="EMBL/GenBank/DDBJ databases">
        <authorList>
            <person name="Corre E."/>
            <person name="Pelletier E."/>
            <person name="Niang G."/>
            <person name="Scheremetjew M."/>
            <person name="Finn R."/>
            <person name="Kale V."/>
            <person name="Holt S."/>
            <person name="Cochrane G."/>
            <person name="Meng A."/>
            <person name="Brown T."/>
            <person name="Cohen L."/>
        </authorList>
    </citation>
    <scope>NUCLEOTIDE SEQUENCE</scope>
    <source>
        <strain evidence="3">OF101</strain>
    </source>
</reference>
<keyword evidence="2" id="KW-0812">Transmembrane</keyword>
<dbReference type="PANTHER" id="PTHR31102">
    <property type="match status" value="1"/>
</dbReference>
<feature type="compositionally biased region" description="Gly residues" evidence="1">
    <location>
        <begin position="563"/>
        <end position="573"/>
    </location>
</feature>
<sequence length="573" mass="62450">MGAPPGGAKDYPLQIGLAYLFMVGYLVRTLFVSVGLPASVGVIITGFAFTFFFQVELFAARDELQELAFFLVLLTAGLEIRLRDLRLFIFTMAFLPATLEILAIATYALLMLQFSFIEGLVMGTILVGIGDGLVIPKMKEFGVRFQGHPMPRLVFIWAPLEASFALALFGILTGFAAPANSPSFRIVELAAGNIMRITATVALGALLGTVSGYLVSRRTQLTLRGNQVFNGTAVEAFLMVLAVGLFAFGMGSEGIGGREVIPVRLCPGSLFQPELVVIMTGIFFAATADREVLHDVERTMGGVWIFGQLILFSMLGSRTSLNIFPQFLEHVLPIIVTGLAFRFVGICISIELSLLLNLHGHPFQRSMVLQDACFCFLATIPRATIQGALGQVPVTDRFFQMTQRRNASAAQDFIFTAARLYIVFMSIFGMILLNTFGPVLCEATRKRPAWGSGALEEEEVDAEAGKAQEATSSEGSEEKPSIQAETSTPQERGQDAPPIRTSSEPNLQLPMSPSRREVFRHMLSQRRYGSHAPDLDLVQFDCMGSVYKAVAAKSADEWRGQGARRGPGRGTVQ</sequence>
<feature type="region of interest" description="Disordered" evidence="1">
    <location>
        <begin position="553"/>
        <end position="573"/>
    </location>
</feature>
<feature type="compositionally biased region" description="Polar residues" evidence="1">
    <location>
        <begin position="500"/>
        <end position="511"/>
    </location>
</feature>
<dbReference type="AlphaFoldDB" id="A0A7S1Q975"/>
<feature type="transmembrane region" description="Helical" evidence="2">
    <location>
        <begin position="64"/>
        <end position="80"/>
    </location>
</feature>
<dbReference type="EMBL" id="HBGE01030893">
    <property type="protein sequence ID" value="CAD9123837.1"/>
    <property type="molecule type" value="Transcribed_RNA"/>
</dbReference>
<organism evidence="3">
    <name type="scientific">Alexandrium catenella</name>
    <name type="common">Red tide dinoflagellate</name>
    <name type="synonym">Gonyaulax catenella</name>
    <dbReference type="NCBI Taxonomy" id="2925"/>
    <lineage>
        <taxon>Eukaryota</taxon>
        <taxon>Sar</taxon>
        <taxon>Alveolata</taxon>
        <taxon>Dinophyceae</taxon>
        <taxon>Gonyaulacales</taxon>
        <taxon>Pyrocystaceae</taxon>
        <taxon>Alexandrium</taxon>
    </lineage>
</organism>
<feature type="transmembrane region" description="Helical" evidence="2">
    <location>
        <begin position="197"/>
        <end position="216"/>
    </location>
</feature>
<feature type="transmembrane region" description="Helical" evidence="2">
    <location>
        <begin position="270"/>
        <end position="288"/>
    </location>
</feature>
<feature type="transmembrane region" description="Helical" evidence="2">
    <location>
        <begin position="331"/>
        <end position="356"/>
    </location>
</feature>
<feature type="transmembrane region" description="Helical" evidence="2">
    <location>
        <begin position="154"/>
        <end position="177"/>
    </location>
</feature>
<evidence type="ECO:0008006" key="4">
    <source>
        <dbReference type="Google" id="ProtNLM"/>
    </source>
</evidence>
<evidence type="ECO:0000313" key="3">
    <source>
        <dbReference type="EMBL" id="CAD9123837.1"/>
    </source>
</evidence>
<feature type="region of interest" description="Disordered" evidence="1">
    <location>
        <begin position="452"/>
        <end position="514"/>
    </location>
</feature>
<feature type="transmembrane region" description="Helical" evidence="2">
    <location>
        <begin position="38"/>
        <end position="58"/>
    </location>
</feature>
<feature type="transmembrane region" description="Helical" evidence="2">
    <location>
        <begin position="116"/>
        <end position="134"/>
    </location>
</feature>
<feature type="transmembrane region" description="Helical" evidence="2">
    <location>
        <begin position="87"/>
        <end position="110"/>
    </location>
</feature>
<name>A0A7S1Q975_ALECA</name>
<feature type="transmembrane region" description="Helical" evidence="2">
    <location>
        <begin position="413"/>
        <end position="433"/>
    </location>
</feature>
<dbReference type="PANTHER" id="PTHR31102:SF1">
    <property type="entry name" value="CATION_H+ EXCHANGER DOMAIN-CONTAINING PROTEIN"/>
    <property type="match status" value="1"/>
</dbReference>
<dbReference type="InterPro" id="IPR051843">
    <property type="entry name" value="CPA1_transporter"/>
</dbReference>
<evidence type="ECO:0000256" key="2">
    <source>
        <dbReference type="SAM" id="Phobius"/>
    </source>
</evidence>
<protein>
    <recommendedName>
        <fullName evidence="4">Cation/H+ exchanger domain-containing protein</fullName>
    </recommendedName>
</protein>
<evidence type="ECO:0000256" key="1">
    <source>
        <dbReference type="SAM" id="MobiDB-lite"/>
    </source>
</evidence>
<accession>A0A7S1Q975</accession>
<feature type="transmembrane region" description="Helical" evidence="2">
    <location>
        <begin position="300"/>
        <end position="319"/>
    </location>
</feature>
<feature type="transmembrane region" description="Helical" evidence="2">
    <location>
        <begin position="12"/>
        <end position="31"/>
    </location>
</feature>
<feature type="transmembrane region" description="Helical" evidence="2">
    <location>
        <begin position="228"/>
        <end position="250"/>
    </location>
</feature>